<name>A0A919Q330_9MICO</name>
<proteinExistence type="predicted"/>
<keyword evidence="3" id="KW-0732">Signal</keyword>
<evidence type="ECO:0000313" key="5">
    <source>
        <dbReference type="Proteomes" id="UP000652354"/>
    </source>
</evidence>
<gene>
    <name evidence="4" type="ORF">Dac01nite_10990</name>
</gene>
<evidence type="ECO:0000256" key="2">
    <source>
        <dbReference type="SAM" id="Phobius"/>
    </source>
</evidence>
<feature type="transmembrane region" description="Helical" evidence="2">
    <location>
        <begin position="106"/>
        <end position="126"/>
    </location>
</feature>
<reference evidence="4" key="1">
    <citation type="submission" date="2021-01" db="EMBL/GenBank/DDBJ databases">
        <title>Whole genome shotgun sequence of Demequina activiva NBRC 110675.</title>
        <authorList>
            <person name="Komaki H."/>
            <person name="Tamura T."/>
        </authorList>
    </citation>
    <scope>NUCLEOTIDE SEQUENCE</scope>
    <source>
        <strain evidence="4">NBRC 110675</strain>
    </source>
</reference>
<keyword evidence="2" id="KW-0472">Membrane</keyword>
<organism evidence="4 5">
    <name type="scientific">Demequina activiva</name>
    <dbReference type="NCBI Taxonomy" id="1582364"/>
    <lineage>
        <taxon>Bacteria</taxon>
        <taxon>Bacillati</taxon>
        <taxon>Actinomycetota</taxon>
        <taxon>Actinomycetes</taxon>
        <taxon>Micrococcales</taxon>
        <taxon>Demequinaceae</taxon>
        <taxon>Demequina</taxon>
    </lineage>
</organism>
<feature type="region of interest" description="Disordered" evidence="1">
    <location>
        <begin position="22"/>
        <end position="101"/>
    </location>
</feature>
<keyword evidence="2" id="KW-0812">Transmembrane</keyword>
<evidence type="ECO:0000313" key="4">
    <source>
        <dbReference type="EMBL" id="GIG54347.1"/>
    </source>
</evidence>
<dbReference type="EMBL" id="BONR01000002">
    <property type="protein sequence ID" value="GIG54347.1"/>
    <property type="molecule type" value="Genomic_DNA"/>
</dbReference>
<feature type="compositionally biased region" description="Acidic residues" evidence="1">
    <location>
        <begin position="92"/>
        <end position="101"/>
    </location>
</feature>
<protein>
    <submittedName>
        <fullName evidence="4">Uncharacterized protein</fullName>
    </submittedName>
</protein>
<dbReference type="Proteomes" id="UP000652354">
    <property type="component" value="Unassembled WGS sequence"/>
</dbReference>
<keyword evidence="5" id="KW-1185">Reference proteome</keyword>
<accession>A0A919Q330</accession>
<comment type="caution">
    <text evidence="4">The sequence shown here is derived from an EMBL/GenBank/DDBJ whole genome shotgun (WGS) entry which is preliminary data.</text>
</comment>
<evidence type="ECO:0000256" key="1">
    <source>
        <dbReference type="SAM" id="MobiDB-lite"/>
    </source>
</evidence>
<feature type="compositionally biased region" description="Acidic residues" evidence="1">
    <location>
        <begin position="63"/>
        <end position="81"/>
    </location>
</feature>
<evidence type="ECO:0000256" key="3">
    <source>
        <dbReference type="SAM" id="SignalP"/>
    </source>
</evidence>
<feature type="chain" id="PRO_5036676785" evidence="3">
    <location>
        <begin position="22"/>
        <end position="250"/>
    </location>
</feature>
<keyword evidence="2" id="KW-1133">Transmembrane helix</keyword>
<dbReference type="RefSeq" id="WP_203654064.1">
    <property type="nucleotide sequence ID" value="NZ_BONR01000002.1"/>
</dbReference>
<sequence>MRRTARSLVAVALAAALTAGLDGCDSLPEIDPSRLPDITSVPLPTDTAGPAPEPTAPEPTEAVTEEPEPVPTETDTEEPEPEPTATAAPSEEPAEEPAAEEDATVWWPWVLAALVALVIIVAIWRFRQRRRAWDKRLSHAAGEMSWLEESLIPQVLSKPSAAEASTLWRAARPRVLELDRELHDLGQSGPTDARTAAAGEGSQVLGGLAAAVDAETSTEPGMGADALRASRAQLDQARAQARGWIEEVRR</sequence>
<feature type="signal peptide" evidence="3">
    <location>
        <begin position="1"/>
        <end position="21"/>
    </location>
</feature>
<dbReference type="AlphaFoldDB" id="A0A919Q330"/>